<dbReference type="Proteomes" id="UP001156641">
    <property type="component" value="Unassembled WGS sequence"/>
</dbReference>
<evidence type="ECO:0000256" key="1">
    <source>
        <dbReference type="SAM" id="SignalP"/>
    </source>
</evidence>
<dbReference type="RefSeq" id="WP_284258347.1">
    <property type="nucleotide sequence ID" value="NZ_BSOS01000067.1"/>
</dbReference>
<dbReference type="PROSITE" id="PS51257">
    <property type="entry name" value="PROKAR_LIPOPROTEIN"/>
    <property type="match status" value="1"/>
</dbReference>
<proteinExistence type="predicted"/>
<comment type="caution">
    <text evidence="2">The sequence shown here is derived from an EMBL/GenBank/DDBJ whole genome shotgun (WGS) entry which is preliminary data.</text>
</comment>
<organism evidence="2 3">
    <name type="scientific">Acidocella aquatica</name>
    <dbReference type="NCBI Taxonomy" id="1922313"/>
    <lineage>
        <taxon>Bacteria</taxon>
        <taxon>Pseudomonadati</taxon>
        <taxon>Pseudomonadota</taxon>
        <taxon>Alphaproteobacteria</taxon>
        <taxon>Acetobacterales</taxon>
        <taxon>Acidocellaceae</taxon>
        <taxon>Acidocella</taxon>
    </lineage>
</organism>
<accession>A0ABQ6A8H1</accession>
<keyword evidence="3" id="KW-1185">Reference proteome</keyword>
<evidence type="ECO:0000313" key="3">
    <source>
        <dbReference type="Proteomes" id="UP001156641"/>
    </source>
</evidence>
<feature type="chain" id="PRO_5047362248" description="Entericidin" evidence="1">
    <location>
        <begin position="23"/>
        <end position="76"/>
    </location>
</feature>
<sequence length="76" mass="7494">MRLLSLCVLALPLALTACNANGARAQGDFNAAGNNLGQGNIGSGFKDIGAGFSDGANATGDAIVHTAHVVGDGLNR</sequence>
<name>A0ABQ6A8H1_9PROT</name>
<dbReference type="EMBL" id="BSOS01000067">
    <property type="protein sequence ID" value="GLR67605.1"/>
    <property type="molecule type" value="Genomic_DNA"/>
</dbReference>
<gene>
    <name evidence="2" type="ORF">GCM10010909_22860</name>
</gene>
<protein>
    <recommendedName>
        <fullName evidence="4">Entericidin</fullName>
    </recommendedName>
</protein>
<evidence type="ECO:0000313" key="2">
    <source>
        <dbReference type="EMBL" id="GLR67605.1"/>
    </source>
</evidence>
<reference evidence="3" key="1">
    <citation type="journal article" date="2019" name="Int. J. Syst. Evol. Microbiol.">
        <title>The Global Catalogue of Microorganisms (GCM) 10K type strain sequencing project: providing services to taxonomists for standard genome sequencing and annotation.</title>
        <authorList>
            <consortium name="The Broad Institute Genomics Platform"/>
            <consortium name="The Broad Institute Genome Sequencing Center for Infectious Disease"/>
            <person name="Wu L."/>
            <person name="Ma J."/>
        </authorList>
    </citation>
    <scope>NUCLEOTIDE SEQUENCE [LARGE SCALE GENOMIC DNA]</scope>
    <source>
        <strain evidence="3">NBRC 112502</strain>
    </source>
</reference>
<evidence type="ECO:0008006" key="4">
    <source>
        <dbReference type="Google" id="ProtNLM"/>
    </source>
</evidence>
<keyword evidence="1" id="KW-0732">Signal</keyword>
<feature type="signal peptide" evidence="1">
    <location>
        <begin position="1"/>
        <end position="22"/>
    </location>
</feature>